<protein>
    <submittedName>
        <fullName evidence="2">2751_t:CDS:1</fullName>
    </submittedName>
</protein>
<dbReference type="EMBL" id="CAJVPQ010004428">
    <property type="protein sequence ID" value="CAG8651142.1"/>
    <property type="molecule type" value="Genomic_DNA"/>
</dbReference>
<feature type="compositionally biased region" description="Low complexity" evidence="1">
    <location>
        <begin position="32"/>
        <end position="56"/>
    </location>
</feature>
<dbReference type="AlphaFoldDB" id="A0A9N9H3T8"/>
<evidence type="ECO:0000256" key="1">
    <source>
        <dbReference type="SAM" id="MobiDB-lite"/>
    </source>
</evidence>
<accession>A0A9N9H3T8</accession>
<gene>
    <name evidence="2" type="ORF">FCALED_LOCUS11070</name>
</gene>
<proteinExistence type="predicted"/>
<organism evidence="2 3">
    <name type="scientific">Funneliformis caledonium</name>
    <dbReference type="NCBI Taxonomy" id="1117310"/>
    <lineage>
        <taxon>Eukaryota</taxon>
        <taxon>Fungi</taxon>
        <taxon>Fungi incertae sedis</taxon>
        <taxon>Mucoromycota</taxon>
        <taxon>Glomeromycotina</taxon>
        <taxon>Glomeromycetes</taxon>
        <taxon>Glomerales</taxon>
        <taxon>Glomeraceae</taxon>
        <taxon>Funneliformis</taxon>
    </lineage>
</organism>
<evidence type="ECO:0000313" key="2">
    <source>
        <dbReference type="EMBL" id="CAG8651142.1"/>
    </source>
</evidence>
<sequence>MGIFSKSCSSQSGSGSLGSVHIVPSFLTQTDSGSLGSSGHVVSSSSTQSDSVGGHVVSSSSTQVVQVQALLVILVIRVQALSVVQVPALLEILDLVVFEECLLNSSVQELDVHN</sequence>
<name>A0A9N9H3T8_9GLOM</name>
<evidence type="ECO:0000313" key="3">
    <source>
        <dbReference type="Proteomes" id="UP000789570"/>
    </source>
</evidence>
<keyword evidence="3" id="KW-1185">Reference proteome</keyword>
<comment type="caution">
    <text evidence="2">The sequence shown here is derived from an EMBL/GenBank/DDBJ whole genome shotgun (WGS) entry which is preliminary data.</text>
</comment>
<reference evidence="2" key="1">
    <citation type="submission" date="2021-06" db="EMBL/GenBank/DDBJ databases">
        <authorList>
            <person name="Kallberg Y."/>
            <person name="Tangrot J."/>
            <person name="Rosling A."/>
        </authorList>
    </citation>
    <scope>NUCLEOTIDE SEQUENCE</scope>
    <source>
        <strain evidence="2">UK204</strain>
    </source>
</reference>
<dbReference type="Proteomes" id="UP000789570">
    <property type="component" value="Unassembled WGS sequence"/>
</dbReference>
<feature type="region of interest" description="Disordered" evidence="1">
    <location>
        <begin position="31"/>
        <end position="56"/>
    </location>
</feature>